<evidence type="ECO:0000256" key="1">
    <source>
        <dbReference type="ARBA" id="ARBA00006678"/>
    </source>
</evidence>
<dbReference type="GO" id="GO:0016075">
    <property type="term" value="P:rRNA catabolic process"/>
    <property type="evidence" value="ECO:0007669"/>
    <property type="project" value="TreeGrafter"/>
</dbReference>
<sequence length="91" mass="10273">MRRTQRAADELRPISITMDYLDNTEGSVFFQLGNTMCIAAATLTTDAPAFARNEGIGWIFAEYGMLPRSVDERIPRTRITGRAMEIQRFIG</sequence>
<dbReference type="GO" id="GO:0003723">
    <property type="term" value="F:RNA binding"/>
    <property type="evidence" value="ECO:0007669"/>
    <property type="project" value="TreeGrafter"/>
</dbReference>
<dbReference type="InterPro" id="IPR001247">
    <property type="entry name" value="ExoRNase_PH_dom1"/>
</dbReference>
<protein>
    <submittedName>
        <fullName evidence="3">Ribonuclease PH</fullName>
    </submittedName>
</protein>
<dbReference type="InterPro" id="IPR050080">
    <property type="entry name" value="RNase_PH"/>
</dbReference>
<dbReference type="Proteomes" id="UP000216312">
    <property type="component" value="Unassembled WGS sequence"/>
</dbReference>
<dbReference type="AlphaFoldDB" id="A0A257LTZ3"/>
<evidence type="ECO:0000313" key="4">
    <source>
        <dbReference type="Proteomes" id="UP000216312"/>
    </source>
</evidence>
<evidence type="ECO:0000259" key="2">
    <source>
        <dbReference type="Pfam" id="PF01138"/>
    </source>
</evidence>
<organism evidence="3 4">
    <name type="scientific">candidate division WOR-3 bacterium 4484_18</name>
    <dbReference type="NCBI Taxonomy" id="2020626"/>
    <lineage>
        <taxon>Bacteria</taxon>
        <taxon>Bacteria division WOR-3</taxon>
    </lineage>
</organism>
<dbReference type="Gene3D" id="3.30.230.70">
    <property type="entry name" value="GHMP Kinase, N-terminal domain"/>
    <property type="match status" value="1"/>
</dbReference>
<feature type="domain" description="Exoribonuclease phosphorolytic" evidence="2">
    <location>
        <begin position="10"/>
        <end position="90"/>
    </location>
</feature>
<evidence type="ECO:0000313" key="3">
    <source>
        <dbReference type="EMBL" id="OYV02890.1"/>
    </source>
</evidence>
<accession>A0A257LTZ3</accession>
<dbReference type="SUPFAM" id="SSF54211">
    <property type="entry name" value="Ribosomal protein S5 domain 2-like"/>
    <property type="match status" value="1"/>
</dbReference>
<dbReference type="PANTHER" id="PTHR11953:SF0">
    <property type="entry name" value="EXOSOME COMPLEX COMPONENT RRP41"/>
    <property type="match status" value="1"/>
</dbReference>
<gene>
    <name evidence="3" type="ORF">CGW93_03380</name>
</gene>
<dbReference type="InterPro" id="IPR020568">
    <property type="entry name" value="Ribosomal_Su5_D2-typ_SF"/>
</dbReference>
<comment type="caution">
    <text evidence="3">The sequence shown here is derived from an EMBL/GenBank/DDBJ whole genome shotgun (WGS) entry which is preliminary data.</text>
</comment>
<feature type="non-terminal residue" evidence="3">
    <location>
        <position position="91"/>
    </location>
</feature>
<dbReference type="PANTHER" id="PTHR11953">
    <property type="entry name" value="EXOSOME COMPLEX COMPONENT"/>
    <property type="match status" value="1"/>
</dbReference>
<comment type="similarity">
    <text evidence="1">Belongs to the RNase PH family.</text>
</comment>
<name>A0A257LTZ3_UNCW3</name>
<dbReference type="Pfam" id="PF01138">
    <property type="entry name" value="RNase_PH"/>
    <property type="match status" value="1"/>
</dbReference>
<dbReference type="EMBL" id="NMUJ01000041">
    <property type="protein sequence ID" value="OYV02890.1"/>
    <property type="molecule type" value="Genomic_DNA"/>
</dbReference>
<reference evidence="4" key="1">
    <citation type="submission" date="2017-07" db="EMBL/GenBank/DDBJ databases">
        <title>Novel pathways for hydrocarbon cycling and metabolic interdependencies in hydrothermal sediment communities.</title>
        <authorList>
            <person name="Dombrowski N."/>
            <person name="Seitz K."/>
            <person name="Teske A."/>
            <person name="Baker B."/>
        </authorList>
    </citation>
    <scope>NUCLEOTIDE SEQUENCE [LARGE SCALE GENOMIC DNA]</scope>
</reference>
<dbReference type="InterPro" id="IPR027408">
    <property type="entry name" value="PNPase/RNase_PH_dom_sf"/>
</dbReference>
<proteinExistence type="inferred from homology"/>